<dbReference type="Gene3D" id="3.90.460.10">
    <property type="entry name" value="Ferredoxin thioredoxin reductase catalytic beta subunit"/>
    <property type="match status" value="1"/>
</dbReference>
<dbReference type="Proteomes" id="UP000553632">
    <property type="component" value="Unassembled WGS sequence"/>
</dbReference>
<dbReference type="SUPFAM" id="SSF57662">
    <property type="entry name" value="Ferredoxin thioredoxin reductase (FTR), catalytic beta chain"/>
    <property type="match status" value="1"/>
</dbReference>
<keyword evidence="17" id="KW-1185">Reference proteome</keyword>
<keyword evidence="8" id="KW-0408">Iron</keyword>
<evidence type="ECO:0000256" key="11">
    <source>
        <dbReference type="ARBA" id="ARBA00026011"/>
    </source>
</evidence>
<keyword evidence="10" id="KW-1015">Disulfide bond</keyword>
<evidence type="ECO:0000256" key="8">
    <source>
        <dbReference type="ARBA" id="ARBA00023004"/>
    </source>
</evidence>
<evidence type="ECO:0000256" key="6">
    <source>
        <dbReference type="ARBA" id="ARBA00022723"/>
    </source>
</evidence>
<feature type="region of interest" description="Disordered" evidence="14">
    <location>
        <begin position="188"/>
        <end position="208"/>
    </location>
</feature>
<protein>
    <recommendedName>
        <fullName evidence="4">ferredoxin:thioredoxin reductase</fullName>
        <ecNumber evidence="4">1.8.7.2</ecNumber>
    </recommendedName>
    <alternativeName>
        <fullName evidence="12">Ferredoxin-thioredoxin reductase subunit B</fullName>
    </alternativeName>
</protein>
<keyword evidence="7" id="KW-0560">Oxidoreductase</keyword>
<dbReference type="PANTHER" id="PTHR35113:SF1">
    <property type="entry name" value="FERREDOXIN-THIOREDOXIN REDUCTASE CATALYTIC CHAIN, CHLOROPLASTIC"/>
    <property type="match status" value="1"/>
</dbReference>
<organism evidence="16 17">
    <name type="scientific">Perkinsus olseni</name>
    <name type="common">Perkinsus atlanticus</name>
    <dbReference type="NCBI Taxonomy" id="32597"/>
    <lineage>
        <taxon>Eukaryota</taxon>
        <taxon>Sar</taxon>
        <taxon>Alveolata</taxon>
        <taxon>Perkinsozoa</taxon>
        <taxon>Perkinsea</taxon>
        <taxon>Perkinsida</taxon>
        <taxon>Perkinsidae</taxon>
        <taxon>Perkinsus</taxon>
    </lineage>
</organism>
<dbReference type="InterPro" id="IPR004209">
    <property type="entry name" value="FTR_bsu"/>
</dbReference>
<dbReference type="EMBL" id="JABANO010002411">
    <property type="protein sequence ID" value="KAF4757646.1"/>
    <property type="molecule type" value="Genomic_DNA"/>
</dbReference>
<dbReference type="InterPro" id="IPR036644">
    <property type="entry name" value="FTR_bsu_sf"/>
</dbReference>
<dbReference type="GO" id="GO:0046872">
    <property type="term" value="F:metal ion binding"/>
    <property type="evidence" value="ECO:0007669"/>
    <property type="project" value="UniProtKB-KW"/>
</dbReference>
<reference evidence="16 17" key="1">
    <citation type="submission" date="2020-04" db="EMBL/GenBank/DDBJ databases">
        <title>Perkinsus olseni comparative genomics.</title>
        <authorList>
            <person name="Bogema D.R."/>
        </authorList>
    </citation>
    <scope>NUCLEOTIDE SEQUENCE [LARGE SCALE GENOMIC DNA]</scope>
    <source>
        <strain evidence="16 17">ATCC PRA-207</strain>
    </source>
</reference>
<evidence type="ECO:0000313" key="17">
    <source>
        <dbReference type="Proteomes" id="UP000553632"/>
    </source>
</evidence>
<evidence type="ECO:0000256" key="12">
    <source>
        <dbReference type="ARBA" id="ARBA00030295"/>
    </source>
</evidence>
<evidence type="ECO:0000256" key="4">
    <source>
        <dbReference type="ARBA" id="ARBA00012358"/>
    </source>
</evidence>
<dbReference type="GO" id="GO:0051539">
    <property type="term" value="F:4 iron, 4 sulfur cluster binding"/>
    <property type="evidence" value="ECO:0007669"/>
    <property type="project" value="UniProtKB-KW"/>
</dbReference>
<dbReference type="EC" id="1.8.7.2" evidence="4"/>
<evidence type="ECO:0000256" key="7">
    <source>
        <dbReference type="ARBA" id="ARBA00023002"/>
    </source>
</evidence>
<comment type="caution">
    <text evidence="16">The sequence shown here is derived from an EMBL/GenBank/DDBJ whole genome shotgun (WGS) entry which is preliminary data.</text>
</comment>
<feature type="compositionally biased region" description="Acidic residues" evidence="14">
    <location>
        <begin position="198"/>
        <end position="208"/>
    </location>
</feature>
<comment type="cofactor">
    <cofactor evidence="1">
        <name>[4Fe-4S] cluster</name>
        <dbReference type="ChEBI" id="CHEBI:49883"/>
    </cofactor>
</comment>
<comment type="similarity">
    <text evidence="3">Belongs to the ferredoxin thioredoxin reductase beta subunit family.</text>
</comment>
<comment type="function">
    <text evidence="2">Catalytic subunit of the ferredoxin-thioredoxin reductase (FTR), which catalyzes the two-electron reduction of thioredoxins by the electrons provided by reduced ferredoxin.</text>
</comment>
<name>A0A7J6UKQ2_PEROL</name>
<comment type="subunit">
    <text evidence="11">Heterodimer of subunit A (variable subunit) and subunit B (catalytic subunit). Heterodimeric FTR forms a complex with ferredoxin and thioredoxin.</text>
</comment>
<keyword evidence="5" id="KW-0004">4Fe-4S</keyword>
<accession>A0A7J6UKQ2</accession>
<evidence type="ECO:0000256" key="3">
    <source>
        <dbReference type="ARBA" id="ARBA00007941"/>
    </source>
</evidence>
<evidence type="ECO:0000256" key="1">
    <source>
        <dbReference type="ARBA" id="ARBA00001966"/>
    </source>
</evidence>
<keyword evidence="15" id="KW-1133">Transmembrane helix</keyword>
<evidence type="ECO:0000256" key="9">
    <source>
        <dbReference type="ARBA" id="ARBA00023014"/>
    </source>
</evidence>
<keyword evidence="15" id="KW-0472">Membrane</keyword>
<evidence type="ECO:0000256" key="13">
    <source>
        <dbReference type="ARBA" id="ARBA00048150"/>
    </source>
</evidence>
<dbReference type="Pfam" id="PF02943">
    <property type="entry name" value="FeThRed_B"/>
    <property type="match status" value="1"/>
</dbReference>
<keyword evidence="6" id="KW-0479">Metal-binding</keyword>
<evidence type="ECO:0000256" key="5">
    <source>
        <dbReference type="ARBA" id="ARBA00022485"/>
    </source>
</evidence>
<evidence type="ECO:0000256" key="14">
    <source>
        <dbReference type="SAM" id="MobiDB-lite"/>
    </source>
</evidence>
<keyword evidence="9" id="KW-0411">Iron-sulfur</keyword>
<evidence type="ECO:0000256" key="10">
    <source>
        <dbReference type="ARBA" id="ARBA00023157"/>
    </source>
</evidence>
<evidence type="ECO:0000256" key="2">
    <source>
        <dbReference type="ARBA" id="ARBA00003945"/>
    </source>
</evidence>
<dbReference type="PANTHER" id="PTHR35113">
    <property type="entry name" value="FERREDOXIN-THIOREDOXIN REDUCTASE CATALYTIC CHAIN, CHLOROPLASTIC"/>
    <property type="match status" value="1"/>
</dbReference>
<dbReference type="AlphaFoldDB" id="A0A7J6UKQ2"/>
<feature type="transmembrane region" description="Helical" evidence="15">
    <location>
        <begin position="56"/>
        <end position="75"/>
    </location>
</feature>
<dbReference type="GO" id="GO:0016730">
    <property type="term" value="F:oxidoreductase activity, acting on iron-sulfur proteins as donors"/>
    <property type="evidence" value="ECO:0007669"/>
    <property type="project" value="InterPro"/>
</dbReference>
<comment type="catalytic activity">
    <reaction evidence="13">
        <text>[thioredoxin]-disulfide + 2 reduced [2Fe-2S]-[ferredoxin] + 2 H(+) = [thioredoxin]-dithiol + 2 oxidized [2Fe-2S]-[ferredoxin]</text>
        <dbReference type="Rhea" id="RHEA:42336"/>
        <dbReference type="Rhea" id="RHEA-COMP:10000"/>
        <dbReference type="Rhea" id="RHEA-COMP:10001"/>
        <dbReference type="Rhea" id="RHEA-COMP:10698"/>
        <dbReference type="Rhea" id="RHEA-COMP:10700"/>
        <dbReference type="ChEBI" id="CHEBI:15378"/>
        <dbReference type="ChEBI" id="CHEBI:29950"/>
        <dbReference type="ChEBI" id="CHEBI:33737"/>
        <dbReference type="ChEBI" id="CHEBI:33738"/>
        <dbReference type="ChEBI" id="CHEBI:50058"/>
        <dbReference type="EC" id="1.8.7.2"/>
    </reaction>
</comment>
<sequence length="208" mass="22988">MSRLSRPSALAGLLFLLTSTLLILYTITPTFLYPLGKARTPAFLSPHSWPAAPAYHYASAALKGCGLAASAALALRALIRRRSTAAPAGPGAMQRREDEARRVMAKFAEKYARRTGTKFCRDRRVTARVIKGLAQHKVELGAPLCPCRDYDDKKAEVKRAYWNCPCVPMRTKGHCHCMLFLQPDSPWASDSSPRMSIDDIEDLAPDEP</sequence>
<gene>
    <name evidence="16" type="ORF">FOZ63_001145</name>
</gene>
<evidence type="ECO:0000313" key="16">
    <source>
        <dbReference type="EMBL" id="KAF4757646.1"/>
    </source>
</evidence>
<proteinExistence type="inferred from homology"/>
<evidence type="ECO:0000256" key="15">
    <source>
        <dbReference type="SAM" id="Phobius"/>
    </source>
</evidence>
<dbReference type="FunFam" id="3.90.460.10:FF:000001">
    <property type="entry name" value="Ferredoxin-thioredoxin reductase, catalytic chain"/>
    <property type="match status" value="1"/>
</dbReference>
<keyword evidence="15" id="KW-0812">Transmembrane</keyword>